<dbReference type="EMBL" id="ANHY01000036">
    <property type="protein sequence ID" value="EKV26166.1"/>
    <property type="molecule type" value="Genomic_DNA"/>
</dbReference>
<keyword evidence="2 5" id="KW-0540">Nuclease</keyword>
<comment type="function">
    <text evidence="5">Toxic component of a toxin-antitoxin (TA) system. An RNase.</text>
</comment>
<evidence type="ECO:0000256" key="4">
    <source>
        <dbReference type="ARBA" id="ARBA00022801"/>
    </source>
</evidence>
<proteinExistence type="inferred from homology"/>
<keyword evidence="4 5" id="KW-0378">Hydrolase</keyword>
<comment type="similarity">
    <text evidence="5">Belongs to the PINc/VapC protein family.</text>
</comment>
<protein>
    <recommendedName>
        <fullName evidence="5">Ribonuclease VapC</fullName>
        <shortName evidence="5">RNase VapC</shortName>
        <ecNumber evidence="5">3.1.-.-</ecNumber>
    </recommendedName>
    <alternativeName>
        <fullName evidence="5">Toxin VapC</fullName>
    </alternativeName>
</protein>
<dbReference type="Pfam" id="PF01850">
    <property type="entry name" value="PIN"/>
    <property type="match status" value="1"/>
</dbReference>
<keyword evidence="5" id="KW-0800">Toxin</keyword>
<dbReference type="eggNOG" id="COG5611">
    <property type="taxonomic scope" value="Bacteria"/>
</dbReference>
<dbReference type="HAMAP" id="MF_00265">
    <property type="entry name" value="VapC_Nob1"/>
    <property type="match status" value="1"/>
</dbReference>
<evidence type="ECO:0000259" key="6">
    <source>
        <dbReference type="Pfam" id="PF01850"/>
    </source>
</evidence>
<keyword evidence="8" id="KW-1185">Reference proteome</keyword>
<comment type="caution">
    <text evidence="7">The sequence shown here is derived from an EMBL/GenBank/DDBJ whole genome shotgun (WGS) entry which is preliminary data.</text>
</comment>
<comment type="cofactor">
    <cofactor evidence="5">
        <name>Mg(2+)</name>
        <dbReference type="ChEBI" id="CHEBI:18420"/>
    </cofactor>
</comment>
<dbReference type="InterPro" id="IPR022907">
    <property type="entry name" value="VapC_family"/>
</dbReference>
<keyword evidence="5" id="KW-0460">Magnesium</keyword>
<dbReference type="RefSeq" id="WP_009542866.1">
    <property type="nucleotide sequence ID" value="NZ_ANHY01000036.1"/>
</dbReference>
<name>K9HBS0_9PROT</name>
<dbReference type="InterPro" id="IPR002716">
    <property type="entry name" value="PIN_dom"/>
</dbReference>
<keyword evidence="1 5" id="KW-1277">Toxin-antitoxin system</keyword>
<dbReference type="PANTHER" id="PTHR39664">
    <property type="match status" value="1"/>
</dbReference>
<dbReference type="AlphaFoldDB" id="K9HBS0"/>
<dbReference type="Gene3D" id="3.40.50.1010">
    <property type="entry name" value="5'-nuclease"/>
    <property type="match status" value="1"/>
</dbReference>
<keyword evidence="3 5" id="KW-0479">Metal-binding</keyword>
<dbReference type="CDD" id="cd18683">
    <property type="entry name" value="PIN_VapC-like"/>
    <property type="match status" value="1"/>
</dbReference>
<evidence type="ECO:0000256" key="1">
    <source>
        <dbReference type="ARBA" id="ARBA00022649"/>
    </source>
</evidence>
<gene>
    <name evidence="5" type="primary">vapC</name>
    <name evidence="7" type="ORF">C882_2875</name>
</gene>
<dbReference type="STRING" id="1238182.C882_2875"/>
<evidence type="ECO:0000256" key="3">
    <source>
        <dbReference type="ARBA" id="ARBA00022723"/>
    </source>
</evidence>
<reference evidence="7 8" key="1">
    <citation type="journal article" date="2013" name="Genome Announc.">
        <title>Draft Genome Sequence of an Alphaproteobacterium, Caenispirillum salinarum AK4(T), Isolated from a Solar Saltern.</title>
        <authorList>
            <person name="Khatri I."/>
            <person name="Singh A."/>
            <person name="Korpole S."/>
            <person name="Pinnaka A.K."/>
            <person name="Subramanian S."/>
        </authorList>
    </citation>
    <scope>NUCLEOTIDE SEQUENCE [LARGE SCALE GENOMIC DNA]</scope>
    <source>
        <strain evidence="7 8">AK4</strain>
    </source>
</reference>
<organism evidence="7 8">
    <name type="scientific">Caenispirillum salinarum AK4</name>
    <dbReference type="NCBI Taxonomy" id="1238182"/>
    <lineage>
        <taxon>Bacteria</taxon>
        <taxon>Pseudomonadati</taxon>
        <taxon>Pseudomonadota</taxon>
        <taxon>Alphaproteobacteria</taxon>
        <taxon>Rhodospirillales</taxon>
        <taxon>Novispirillaceae</taxon>
        <taxon>Caenispirillum</taxon>
    </lineage>
</organism>
<feature type="binding site" evidence="5">
    <location>
        <position position="6"/>
    </location>
    <ligand>
        <name>Mg(2+)</name>
        <dbReference type="ChEBI" id="CHEBI:18420"/>
    </ligand>
</feature>
<sequence>MKVAVDTNILIRYIVLDDPAQAEAAAAVMEGPHAVTISLPVLCELIWTLKRLYDFDRAALLSVLDTLFTTGADVDRSAVESGRRLLAAGGDFADGVIAHQAREAGASILYTFDRRFAQRNDPAVCRVELLEA</sequence>
<dbReference type="GO" id="GO:0004540">
    <property type="term" value="F:RNA nuclease activity"/>
    <property type="evidence" value="ECO:0007669"/>
    <property type="project" value="InterPro"/>
</dbReference>
<dbReference type="PATRIC" id="fig|1238182.3.peg.4426"/>
<dbReference type="InterPro" id="IPR029060">
    <property type="entry name" value="PIN-like_dom_sf"/>
</dbReference>
<feature type="domain" description="PIN" evidence="6">
    <location>
        <begin position="4"/>
        <end position="118"/>
    </location>
</feature>
<evidence type="ECO:0000256" key="5">
    <source>
        <dbReference type="HAMAP-Rule" id="MF_00265"/>
    </source>
</evidence>
<accession>K9HBS0</accession>
<evidence type="ECO:0000313" key="7">
    <source>
        <dbReference type="EMBL" id="EKV26166.1"/>
    </source>
</evidence>
<dbReference type="GO" id="GO:0000287">
    <property type="term" value="F:magnesium ion binding"/>
    <property type="evidence" value="ECO:0007669"/>
    <property type="project" value="UniProtKB-UniRule"/>
</dbReference>
<dbReference type="GO" id="GO:0016787">
    <property type="term" value="F:hydrolase activity"/>
    <property type="evidence" value="ECO:0007669"/>
    <property type="project" value="UniProtKB-KW"/>
</dbReference>
<evidence type="ECO:0000256" key="2">
    <source>
        <dbReference type="ARBA" id="ARBA00022722"/>
    </source>
</evidence>
<dbReference type="Proteomes" id="UP000009881">
    <property type="component" value="Unassembled WGS sequence"/>
</dbReference>
<evidence type="ECO:0000313" key="8">
    <source>
        <dbReference type="Proteomes" id="UP000009881"/>
    </source>
</evidence>
<dbReference type="OrthoDB" id="6637310at2"/>
<dbReference type="PANTHER" id="PTHR39664:SF2">
    <property type="entry name" value="NUCLEIC ACID-BINDING PROTEIN, CONTAINING PIN DOMAIN-RELATED"/>
    <property type="match status" value="1"/>
</dbReference>
<dbReference type="EC" id="3.1.-.-" evidence="5"/>
<dbReference type="SUPFAM" id="SSF88723">
    <property type="entry name" value="PIN domain-like"/>
    <property type="match status" value="1"/>
</dbReference>
<feature type="binding site" evidence="5">
    <location>
        <position position="94"/>
    </location>
    <ligand>
        <name>Mg(2+)</name>
        <dbReference type="ChEBI" id="CHEBI:18420"/>
    </ligand>
</feature>
<dbReference type="GO" id="GO:0090729">
    <property type="term" value="F:toxin activity"/>
    <property type="evidence" value="ECO:0007669"/>
    <property type="project" value="UniProtKB-KW"/>
</dbReference>